<feature type="region of interest" description="Disordered" evidence="2">
    <location>
        <begin position="322"/>
        <end position="415"/>
    </location>
</feature>
<feature type="region of interest" description="Disordered" evidence="2">
    <location>
        <begin position="112"/>
        <end position="135"/>
    </location>
</feature>
<evidence type="ECO:0000259" key="3">
    <source>
        <dbReference type="PROSITE" id="PS50158"/>
    </source>
</evidence>
<feature type="compositionally biased region" description="Basic and acidic residues" evidence="2">
    <location>
        <begin position="390"/>
        <end position="402"/>
    </location>
</feature>
<name>A0A6A5WHS7_9PLEO</name>
<dbReference type="GO" id="GO:0003676">
    <property type="term" value="F:nucleic acid binding"/>
    <property type="evidence" value="ECO:0007669"/>
    <property type="project" value="InterPro"/>
</dbReference>
<dbReference type="OrthoDB" id="10688631at2759"/>
<feature type="region of interest" description="Disordered" evidence="2">
    <location>
        <begin position="499"/>
        <end position="518"/>
    </location>
</feature>
<evidence type="ECO:0000313" key="5">
    <source>
        <dbReference type="Proteomes" id="UP000799779"/>
    </source>
</evidence>
<dbReference type="InterPro" id="IPR036875">
    <property type="entry name" value="Znf_CCHC_sf"/>
</dbReference>
<dbReference type="PROSITE" id="PS50158">
    <property type="entry name" value="ZF_CCHC"/>
    <property type="match status" value="1"/>
</dbReference>
<proteinExistence type="predicted"/>
<gene>
    <name evidence="4" type="ORF">P154DRAFT_563958</name>
</gene>
<dbReference type="InterPro" id="IPR001878">
    <property type="entry name" value="Znf_CCHC"/>
</dbReference>
<protein>
    <recommendedName>
        <fullName evidence="3">CCHC-type domain-containing protein</fullName>
    </recommendedName>
</protein>
<feature type="region of interest" description="Disordered" evidence="2">
    <location>
        <begin position="163"/>
        <end position="239"/>
    </location>
</feature>
<dbReference type="SMART" id="SM00343">
    <property type="entry name" value="ZnF_C2HC"/>
    <property type="match status" value="1"/>
</dbReference>
<keyword evidence="1" id="KW-0862">Zinc</keyword>
<keyword evidence="1" id="KW-0479">Metal-binding</keyword>
<evidence type="ECO:0000256" key="1">
    <source>
        <dbReference type="PROSITE-ProRule" id="PRU00047"/>
    </source>
</evidence>
<keyword evidence="5" id="KW-1185">Reference proteome</keyword>
<evidence type="ECO:0000256" key="2">
    <source>
        <dbReference type="SAM" id="MobiDB-lite"/>
    </source>
</evidence>
<dbReference type="Pfam" id="PF00098">
    <property type="entry name" value="zf-CCHC"/>
    <property type="match status" value="1"/>
</dbReference>
<dbReference type="Proteomes" id="UP000799779">
    <property type="component" value="Unassembled WGS sequence"/>
</dbReference>
<reference evidence="4" key="1">
    <citation type="journal article" date="2020" name="Stud. Mycol.">
        <title>101 Dothideomycetes genomes: a test case for predicting lifestyles and emergence of pathogens.</title>
        <authorList>
            <person name="Haridas S."/>
            <person name="Albert R."/>
            <person name="Binder M."/>
            <person name="Bloem J."/>
            <person name="Labutti K."/>
            <person name="Salamov A."/>
            <person name="Andreopoulos B."/>
            <person name="Baker S."/>
            <person name="Barry K."/>
            <person name="Bills G."/>
            <person name="Bluhm B."/>
            <person name="Cannon C."/>
            <person name="Castanera R."/>
            <person name="Culley D."/>
            <person name="Daum C."/>
            <person name="Ezra D."/>
            <person name="Gonzalez J."/>
            <person name="Henrissat B."/>
            <person name="Kuo A."/>
            <person name="Liang C."/>
            <person name="Lipzen A."/>
            <person name="Lutzoni F."/>
            <person name="Magnuson J."/>
            <person name="Mondo S."/>
            <person name="Nolan M."/>
            <person name="Ohm R."/>
            <person name="Pangilinan J."/>
            <person name="Park H.-J."/>
            <person name="Ramirez L."/>
            <person name="Alfaro M."/>
            <person name="Sun H."/>
            <person name="Tritt A."/>
            <person name="Yoshinaga Y."/>
            <person name="Zwiers L.-H."/>
            <person name="Turgeon B."/>
            <person name="Goodwin S."/>
            <person name="Spatafora J."/>
            <person name="Crous P."/>
            <person name="Grigoriev I."/>
        </authorList>
    </citation>
    <scope>NUCLEOTIDE SEQUENCE</scope>
    <source>
        <strain evidence="4">CBS 123094</strain>
    </source>
</reference>
<sequence>MYKVCVPLTAFGIPKERGARSTCEHCWHQKQKGLAKTEDISTLSTLCDFNKSPQTPIQLLVLLHTTAAYTYLANTPPTTRRLSPVQPRLWCATHDKMQRHNKCDSHAPPFDCSQMGDSAEQNSRGRPTAPDESLGLGYFVNKHRRARAEKLGLQHFVHRARDQRAQAGAKSGNANPNAAHTGPLGRQARGRSAVQGQHRREARNLSSPLAVNAPIQGSRERSIAAPQGPRHRRARGRSPFRAVSERDSVVYPSDRDVPECYQCGEIGHIARSCNRHGGGYGDRDDGYDSPVMGGRPHSYAREPRGRNLYDCWNLEDQFRNAPRDHRDSRHDYEDSYHHDFRIPQRRSRSPCRDYDDYGRPFRHDYRSPRRDYEERYRHDNRSPQRPSPNRYRDYDDYERSFRPEYPGYQRDSRSLVHDAGWGNDYRGRMSNNNNHDYEDRYGYSGGQYERDMDMPNRADGYDYELDRFHQQRNGPPAYDPPFDRFDRQGINLMPVSRERRENAYEPGRPSEPLVDPIDAHRIPHPAVYGGDSRQFGTELAYPHSCRNDLYSTGSNPGLPQSIHQDANLRAARGSMHEDPYHMHVDRHASRLLGQAGPQNAQDLDPRAFDAAPSANAQESAGEDIDMNEAAEAAVKARKKKHYPTLIEKISVPHPAICQEGENFKDYLRISLEALKAEAKNYGMPSVYLEAGGHEEIARWVACLREVSVWGEQDRKHLFRTVFKGLEISPTKFAQDRFLITTFWMYGIVRAVGFEKLTMEEVKKRAEEQGVTVEADDNPFDVAWRFVLKAHIEQASGGGDA</sequence>
<feature type="compositionally biased region" description="Basic residues" evidence="2">
    <location>
        <begin position="229"/>
        <end position="238"/>
    </location>
</feature>
<dbReference type="EMBL" id="ML977594">
    <property type="protein sequence ID" value="KAF1999681.1"/>
    <property type="molecule type" value="Genomic_DNA"/>
</dbReference>
<accession>A0A6A5WHS7</accession>
<feature type="compositionally biased region" description="Basic and acidic residues" evidence="2">
    <location>
        <begin position="350"/>
        <end position="382"/>
    </location>
</feature>
<dbReference type="GO" id="GO:0008270">
    <property type="term" value="F:zinc ion binding"/>
    <property type="evidence" value="ECO:0007669"/>
    <property type="project" value="UniProtKB-KW"/>
</dbReference>
<organism evidence="4 5">
    <name type="scientific">Amniculicola lignicola CBS 123094</name>
    <dbReference type="NCBI Taxonomy" id="1392246"/>
    <lineage>
        <taxon>Eukaryota</taxon>
        <taxon>Fungi</taxon>
        <taxon>Dikarya</taxon>
        <taxon>Ascomycota</taxon>
        <taxon>Pezizomycotina</taxon>
        <taxon>Dothideomycetes</taxon>
        <taxon>Pleosporomycetidae</taxon>
        <taxon>Pleosporales</taxon>
        <taxon>Amniculicolaceae</taxon>
        <taxon>Amniculicola</taxon>
    </lineage>
</organism>
<keyword evidence="1" id="KW-0863">Zinc-finger</keyword>
<dbReference type="AlphaFoldDB" id="A0A6A5WHS7"/>
<feature type="compositionally biased region" description="Basic and acidic residues" evidence="2">
    <location>
        <begin position="322"/>
        <end position="342"/>
    </location>
</feature>
<feature type="domain" description="CCHC-type" evidence="3">
    <location>
        <begin position="260"/>
        <end position="273"/>
    </location>
</feature>
<evidence type="ECO:0000313" key="4">
    <source>
        <dbReference type="EMBL" id="KAF1999681.1"/>
    </source>
</evidence>
<feature type="compositionally biased region" description="Polar residues" evidence="2">
    <location>
        <begin position="115"/>
        <end position="125"/>
    </location>
</feature>
<dbReference type="SUPFAM" id="SSF57756">
    <property type="entry name" value="Retrovirus zinc finger-like domains"/>
    <property type="match status" value="1"/>
</dbReference>